<reference evidence="4 5" key="1">
    <citation type="submission" date="2016-10" db="EMBL/GenBank/DDBJ databases">
        <authorList>
            <person name="de Groot N.N."/>
        </authorList>
    </citation>
    <scope>NUCLEOTIDE SEQUENCE [LARGE SCALE GENOMIC DNA]</scope>
    <source>
        <strain evidence="4 5">DSM 23310</strain>
    </source>
</reference>
<sequence>MGDVNIPKTPRGQETMDKICRASEELFSQKGYYNTSITDIAQRAEVAPGTVYIYFKDKKSIFKYLLEDLNRTIRKEIAIATKDCKSRYEEEKIGFRVFFDFARKHIGLYKIIWESQFVDGELFKEYYDNFASRYMKRIKLAQKNGEITDIDPEILVYCLIGITK</sequence>
<dbReference type="Proteomes" id="UP000198828">
    <property type="component" value="Unassembled WGS sequence"/>
</dbReference>
<dbReference type="InterPro" id="IPR023772">
    <property type="entry name" value="DNA-bd_HTH_TetR-type_CS"/>
</dbReference>
<keyword evidence="1 2" id="KW-0238">DNA-binding</keyword>
<dbReference type="PROSITE" id="PS01081">
    <property type="entry name" value="HTH_TETR_1"/>
    <property type="match status" value="1"/>
</dbReference>
<dbReference type="InterPro" id="IPR036271">
    <property type="entry name" value="Tet_transcr_reg_TetR-rel_C_sf"/>
</dbReference>
<dbReference type="PANTHER" id="PTHR43479:SF11">
    <property type="entry name" value="ACREF_ENVCD OPERON REPRESSOR-RELATED"/>
    <property type="match status" value="1"/>
</dbReference>
<organism evidence="4 5">
    <name type="scientific">Tepidimicrobium xylanilyticum</name>
    <dbReference type="NCBI Taxonomy" id="1123352"/>
    <lineage>
        <taxon>Bacteria</taxon>
        <taxon>Bacillati</taxon>
        <taxon>Bacillota</taxon>
        <taxon>Tissierellia</taxon>
        <taxon>Tissierellales</taxon>
        <taxon>Tepidimicrobiaceae</taxon>
        <taxon>Tepidimicrobium</taxon>
    </lineage>
</organism>
<dbReference type="PANTHER" id="PTHR43479">
    <property type="entry name" value="ACREF/ENVCD OPERON REPRESSOR-RELATED"/>
    <property type="match status" value="1"/>
</dbReference>
<feature type="domain" description="HTH tetR-type" evidence="3">
    <location>
        <begin position="13"/>
        <end position="73"/>
    </location>
</feature>
<dbReference type="PROSITE" id="PS50977">
    <property type="entry name" value="HTH_TETR_2"/>
    <property type="match status" value="1"/>
</dbReference>
<dbReference type="SUPFAM" id="SSF48498">
    <property type="entry name" value="Tetracyclin repressor-like, C-terminal domain"/>
    <property type="match status" value="1"/>
</dbReference>
<dbReference type="GO" id="GO:0003677">
    <property type="term" value="F:DNA binding"/>
    <property type="evidence" value="ECO:0007669"/>
    <property type="project" value="UniProtKB-UniRule"/>
</dbReference>
<dbReference type="PRINTS" id="PR00455">
    <property type="entry name" value="HTHTETR"/>
</dbReference>
<name>A0A1H3DF01_9FIRM</name>
<dbReference type="SUPFAM" id="SSF46689">
    <property type="entry name" value="Homeodomain-like"/>
    <property type="match status" value="1"/>
</dbReference>
<protein>
    <submittedName>
        <fullName evidence="4">Transcriptional regulator, TetR family</fullName>
    </submittedName>
</protein>
<dbReference type="InterPro" id="IPR009057">
    <property type="entry name" value="Homeodomain-like_sf"/>
</dbReference>
<keyword evidence="5" id="KW-1185">Reference proteome</keyword>
<evidence type="ECO:0000259" key="3">
    <source>
        <dbReference type="PROSITE" id="PS50977"/>
    </source>
</evidence>
<gene>
    <name evidence="4" type="ORF">SAMN05660923_02663</name>
</gene>
<dbReference type="Gene3D" id="1.10.357.10">
    <property type="entry name" value="Tetracycline Repressor, domain 2"/>
    <property type="match status" value="1"/>
</dbReference>
<evidence type="ECO:0000313" key="5">
    <source>
        <dbReference type="Proteomes" id="UP000198828"/>
    </source>
</evidence>
<dbReference type="InterPro" id="IPR001647">
    <property type="entry name" value="HTH_TetR"/>
</dbReference>
<accession>A0A1H3DF01</accession>
<evidence type="ECO:0000256" key="2">
    <source>
        <dbReference type="PROSITE-ProRule" id="PRU00335"/>
    </source>
</evidence>
<dbReference type="AlphaFoldDB" id="A0A1H3DF01"/>
<dbReference type="EMBL" id="FNNG01000015">
    <property type="protein sequence ID" value="SDX64951.1"/>
    <property type="molecule type" value="Genomic_DNA"/>
</dbReference>
<evidence type="ECO:0000256" key="1">
    <source>
        <dbReference type="ARBA" id="ARBA00023125"/>
    </source>
</evidence>
<evidence type="ECO:0000313" key="4">
    <source>
        <dbReference type="EMBL" id="SDX64951.1"/>
    </source>
</evidence>
<dbReference type="InterPro" id="IPR050624">
    <property type="entry name" value="HTH-type_Tx_Regulator"/>
</dbReference>
<proteinExistence type="predicted"/>
<feature type="DNA-binding region" description="H-T-H motif" evidence="2">
    <location>
        <begin position="36"/>
        <end position="55"/>
    </location>
</feature>
<dbReference type="Pfam" id="PF00440">
    <property type="entry name" value="TetR_N"/>
    <property type="match status" value="1"/>
</dbReference>
<dbReference type="OrthoDB" id="9785164at2"/>
<dbReference type="RefSeq" id="WP_093754492.1">
    <property type="nucleotide sequence ID" value="NZ_FNNG01000015.1"/>
</dbReference>